<sequence length="346" mass="38203">MFKQIFGIVLVLVLIIVRATSGFSRQNFTIATHEKKVSNIRLLNCYCDDLEKLCPFSDAIDLRITNEECADECKNGQAKYCDIGTGMINQVCGLRKLTTTFLPEGVANLGEYPWHVAILQDNKSNRYKVGAGVLITSNHVLTVAHKVSSIPQASLVIRIGDTSDYGEDICRRFDYRVQFMMIHPKFDGNIVNDIALLSLASAVPLANNPHINFACLPLEVPKVKRRCWVSGWSEEPYNHLGASIYMKEVDVPIVDNNECEARLQTTRLSHNFKLDKKSLICAGGEPGKDSCSGDGGAPLVCERTNGQWEVVGLVAGGVSCGQPIPGLYVNVKNYIPWIHEQIANSC</sequence>
<dbReference type="SUPFAM" id="SSF50494">
    <property type="entry name" value="Trypsin-like serine proteases"/>
    <property type="match status" value="1"/>
</dbReference>
<protein>
    <recommendedName>
        <fullName evidence="4">Peptidase S1 domain-containing protein</fullName>
    </recommendedName>
</protein>
<gene>
    <name evidence="5" type="ORF">KQX54_004112</name>
</gene>
<feature type="domain" description="Peptidase S1" evidence="4">
    <location>
        <begin position="91"/>
        <end position="343"/>
    </location>
</feature>
<dbReference type="InterPro" id="IPR001254">
    <property type="entry name" value="Trypsin_dom"/>
</dbReference>
<organism evidence="5 6">
    <name type="scientific">Cotesia glomerata</name>
    <name type="common">Lepidopteran parasitic wasp</name>
    <name type="synonym">Apanteles glomeratus</name>
    <dbReference type="NCBI Taxonomy" id="32391"/>
    <lineage>
        <taxon>Eukaryota</taxon>
        <taxon>Metazoa</taxon>
        <taxon>Ecdysozoa</taxon>
        <taxon>Arthropoda</taxon>
        <taxon>Hexapoda</taxon>
        <taxon>Insecta</taxon>
        <taxon>Pterygota</taxon>
        <taxon>Neoptera</taxon>
        <taxon>Endopterygota</taxon>
        <taxon>Hymenoptera</taxon>
        <taxon>Apocrita</taxon>
        <taxon>Ichneumonoidea</taxon>
        <taxon>Braconidae</taxon>
        <taxon>Microgastrinae</taxon>
        <taxon>Cotesia</taxon>
    </lineage>
</organism>
<dbReference type="Gene3D" id="2.40.10.10">
    <property type="entry name" value="Trypsin-like serine proteases"/>
    <property type="match status" value="2"/>
</dbReference>
<keyword evidence="1" id="KW-1015">Disulfide bond</keyword>
<dbReference type="GO" id="GO:0004252">
    <property type="term" value="F:serine-type endopeptidase activity"/>
    <property type="evidence" value="ECO:0007669"/>
    <property type="project" value="InterPro"/>
</dbReference>
<feature type="chain" id="PRO_5043540918" description="Peptidase S1 domain-containing protein" evidence="3">
    <location>
        <begin position="23"/>
        <end position="346"/>
    </location>
</feature>
<dbReference type="EMBL" id="JAHXZJ010001492">
    <property type="protein sequence ID" value="KAH0552005.1"/>
    <property type="molecule type" value="Genomic_DNA"/>
</dbReference>
<reference evidence="5 6" key="1">
    <citation type="journal article" date="2021" name="J. Hered.">
        <title>A chromosome-level genome assembly of the parasitoid wasp, Cotesia glomerata (Hymenoptera: Braconidae).</title>
        <authorList>
            <person name="Pinto B.J."/>
            <person name="Weis J.J."/>
            <person name="Gamble T."/>
            <person name="Ode P.J."/>
            <person name="Paul R."/>
            <person name="Zaspel J.M."/>
        </authorList>
    </citation>
    <scope>NUCLEOTIDE SEQUENCE [LARGE SCALE GENOMIC DNA]</scope>
    <source>
        <strain evidence="5">CgM1</strain>
    </source>
</reference>
<dbReference type="Proteomes" id="UP000826195">
    <property type="component" value="Unassembled WGS sequence"/>
</dbReference>
<name>A0AAV7IIJ8_COTGL</name>
<dbReference type="PROSITE" id="PS50240">
    <property type="entry name" value="TRYPSIN_DOM"/>
    <property type="match status" value="1"/>
</dbReference>
<keyword evidence="6" id="KW-1185">Reference proteome</keyword>
<comment type="caution">
    <text evidence="5">The sequence shown here is derived from an EMBL/GenBank/DDBJ whole genome shotgun (WGS) entry which is preliminary data.</text>
</comment>
<evidence type="ECO:0000256" key="1">
    <source>
        <dbReference type="ARBA" id="ARBA00023157"/>
    </source>
</evidence>
<dbReference type="SMART" id="SM00020">
    <property type="entry name" value="Tryp_SPc"/>
    <property type="match status" value="1"/>
</dbReference>
<dbReference type="PRINTS" id="PR00722">
    <property type="entry name" value="CHYMOTRYPSIN"/>
</dbReference>
<dbReference type="AlphaFoldDB" id="A0AAV7IIJ8"/>
<dbReference type="CDD" id="cd00190">
    <property type="entry name" value="Tryp_SPc"/>
    <property type="match status" value="1"/>
</dbReference>
<evidence type="ECO:0000313" key="6">
    <source>
        <dbReference type="Proteomes" id="UP000826195"/>
    </source>
</evidence>
<evidence type="ECO:0000256" key="2">
    <source>
        <dbReference type="ARBA" id="ARBA00024195"/>
    </source>
</evidence>
<dbReference type="InterPro" id="IPR051487">
    <property type="entry name" value="Ser/Thr_Proteases_Immune/Dev"/>
</dbReference>
<evidence type="ECO:0000313" key="5">
    <source>
        <dbReference type="EMBL" id="KAH0552005.1"/>
    </source>
</evidence>
<accession>A0AAV7IIJ8</accession>
<dbReference type="GO" id="GO:0006508">
    <property type="term" value="P:proteolysis"/>
    <property type="evidence" value="ECO:0007669"/>
    <property type="project" value="InterPro"/>
</dbReference>
<feature type="signal peptide" evidence="3">
    <location>
        <begin position="1"/>
        <end position="22"/>
    </location>
</feature>
<proteinExistence type="inferred from homology"/>
<keyword evidence="3" id="KW-0732">Signal</keyword>
<dbReference type="PANTHER" id="PTHR24256">
    <property type="entry name" value="TRYPTASE-RELATED"/>
    <property type="match status" value="1"/>
</dbReference>
<evidence type="ECO:0000256" key="3">
    <source>
        <dbReference type="SAM" id="SignalP"/>
    </source>
</evidence>
<dbReference type="InterPro" id="IPR001314">
    <property type="entry name" value="Peptidase_S1A"/>
</dbReference>
<evidence type="ECO:0000259" key="4">
    <source>
        <dbReference type="PROSITE" id="PS50240"/>
    </source>
</evidence>
<dbReference type="Pfam" id="PF00089">
    <property type="entry name" value="Trypsin"/>
    <property type="match status" value="1"/>
</dbReference>
<dbReference type="InterPro" id="IPR009003">
    <property type="entry name" value="Peptidase_S1_PA"/>
</dbReference>
<comment type="similarity">
    <text evidence="2">Belongs to the peptidase S1 family. CLIP subfamily.</text>
</comment>
<dbReference type="InterPro" id="IPR043504">
    <property type="entry name" value="Peptidase_S1_PA_chymotrypsin"/>
</dbReference>